<dbReference type="PANTHER" id="PTHR22789">
    <property type="entry name" value="FUCULOSE PHOSPHATE ALDOLASE"/>
    <property type="match status" value="1"/>
</dbReference>
<evidence type="ECO:0000256" key="2">
    <source>
        <dbReference type="ARBA" id="ARBA00023239"/>
    </source>
</evidence>
<feature type="domain" description="Class II aldolase/adducin N-terminal" evidence="3">
    <location>
        <begin position="51"/>
        <end position="212"/>
    </location>
</feature>
<dbReference type="GO" id="GO:0005829">
    <property type="term" value="C:cytosol"/>
    <property type="evidence" value="ECO:0007669"/>
    <property type="project" value="TreeGrafter"/>
</dbReference>
<reference evidence="4" key="1">
    <citation type="journal article" date="2021" name="PeerJ">
        <title>Extensive microbial diversity within the chicken gut microbiome revealed by metagenomics and culture.</title>
        <authorList>
            <person name="Gilroy R."/>
            <person name="Ravi A."/>
            <person name="Getino M."/>
            <person name="Pursley I."/>
            <person name="Horton D.L."/>
            <person name="Alikhan N.F."/>
            <person name="Baker D."/>
            <person name="Gharbi K."/>
            <person name="Hall N."/>
            <person name="Watson M."/>
            <person name="Adriaenssens E.M."/>
            <person name="Foster-Nyarko E."/>
            <person name="Jarju S."/>
            <person name="Secka A."/>
            <person name="Antonio M."/>
            <person name="Oren A."/>
            <person name="Chaudhuri R.R."/>
            <person name="La Ragione R."/>
            <person name="Hildebrand F."/>
            <person name="Pallen M.J."/>
        </authorList>
    </citation>
    <scope>NUCLEOTIDE SEQUENCE</scope>
    <source>
        <strain evidence="4">ChiSxjej5B17-1746</strain>
    </source>
</reference>
<accession>A0A9D1QZK2</accession>
<dbReference type="PANTHER" id="PTHR22789:SF0">
    <property type="entry name" value="3-OXO-TETRONATE 4-PHOSPHATE DECARBOXYLASE-RELATED"/>
    <property type="match status" value="1"/>
</dbReference>
<evidence type="ECO:0000256" key="1">
    <source>
        <dbReference type="ARBA" id="ARBA00022723"/>
    </source>
</evidence>
<dbReference type="InterPro" id="IPR050197">
    <property type="entry name" value="Aldolase_class_II_sugar_metab"/>
</dbReference>
<dbReference type="GO" id="GO:0016832">
    <property type="term" value="F:aldehyde-lyase activity"/>
    <property type="evidence" value="ECO:0007669"/>
    <property type="project" value="TreeGrafter"/>
</dbReference>
<dbReference type="Pfam" id="PF00596">
    <property type="entry name" value="Aldolase_II"/>
    <property type="match status" value="1"/>
</dbReference>
<dbReference type="Proteomes" id="UP000824264">
    <property type="component" value="Unassembled WGS sequence"/>
</dbReference>
<dbReference type="InterPro" id="IPR036409">
    <property type="entry name" value="Aldolase_II/adducin_N_sf"/>
</dbReference>
<dbReference type="Gene3D" id="3.40.225.10">
    <property type="entry name" value="Class II aldolase/adducin N-terminal domain"/>
    <property type="match status" value="1"/>
</dbReference>
<dbReference type="SUPFAM" id="SSF53639">
    <property type="entry name" value="AraD/HMP-PK domain-like"/>
    <property type="match status" value="1"/>
</dbReference>
<dbReference type="AlphaFoldDB" id="A0A9D1QZK2"/>
<name>A0A9D1QZK2_9BACT</name>
<protein>
    <submittedName>
        <fullName evidence="4">Class II aldolase/adducin family protein</fullName>
    </submittedName>
</protein>
<keyword evidence="2" id="KW-0456">Lyase</keyword>
<evidence type="ECO:0000313" key="5">
    <source>
        <dbReference type="Proteomes" id="UP000824264"/>
    </source>
</evidence>
<dbReference type="SMART" id="SM01007">
    <property type="entry name" value="Aldolase_II"/>
    <property type="match status" value="1"/>
</dbReference>
<evidence type="ECO:0000259" key="3">
    <source>
        <dbReference type="SMART" id="SM01007"/>
    </source>
</evidence>
<sequence>MKKDESEGVVKYAALHEYGEVETLVRAQPLAVREAAETALRGFPELDTARTALHDAGLIGVTAAGIGYGNISLRLTETLFLISGSGTGAARVLGKEGYALVRECDPEANTVRSFGPVQASSEAMTHWAVYRAVPAARCVIHIHSPRLFEALLAKGHPHTPASAAYGTPALSHAVSRLAATLPPNQGVFVTAGHADGVFAYAEAVASALDLILTLKEKEHV</sequence>
<dbReference type="EMBL" id="DXGI01000281">
    <property type="protein sequence ID" value="HIW78951.1"/>
    <property type="molecule type" value="Genomic_DNA"/>
</dbReference>
<gene>
    <name evidence="4" type="ORF">H9874_07390</name>
</gene>
<dbReference type="GO" id="GO:0046872">
    <property type="term" value="F:metal ion binding"/>
    <property type="evidence" value="ECO:0007669"/>
    <property type="project" value="UniProtKB-KW"/>
</dbReference>
<proteinExistence type="predicted"/>
<keyword evidence="1" id="KW-0479">Metal-binding</keyword>
<evidence type="ECO:0000313" key="4">
    <source>
        <dbReference type="EMBL" id="HIW78951.1"/>
    </source>
</evidence>
<dbReference type="GO" id="GO:0019323">
    <property type="term" value="P:pentose catabolic process"/>
    <property type="evidence" value="ECO:0007669"/>
    <property type="project" value="TreeGrafter"/>
</dbReference>
<organism evidence="4 5">
    <name type="scientific">Candidatus Bilophila faecipullorum</name>
    <dbReference type="NCBI Taxonomy" id="2838482"/>
    <lineage>
        <taxon>Bacteria</taxon>
        <taxon>Pseudomonadati</taxon>
        <taxon>Thermodesulfobacteriota</taxon>
        <taxon>Desulfovibrionia</taxon>
        <taxon>Desulfovibrionales</taxon>
        <taxon>Desulfovibrionaceae</taxon>
        <taxon>Bilophila</taxon>
    </lineage>
</organism>
<reference evidence="4" key="2">
    <citation type="submission" date="2021-04" db="EMBL/GenBank/DDBJ databases">
        <authorList>
            <person name="Gilroy R."/>
        </authorList>
    </citation>
    <scope>NUCLEOTIDE SEQUENCE</scope>
    <source>
        <strain evidence="4">ChiSxjej5B17-1746</strain>
    </source>
</reference>
<dbReference type="InterPro" id="IPR001303">
    <property type="entry name" value="Aldolase_II/adducin_N"/>
</dbReference>
<comment type="caution">
    <text evidence="4">The sequence shown here is derived from an EMBL/GenBank/DDBJ whole genome shotgun (WGS) entry which is preliminary data.</text>
</comment>